<proteinExistence type="predicted"/>
<reference evidence="3" key="3">
    <citation type="submission" date="2025-05" db="UniProtKB">
        <authorList>
            <consortium name="EnsemblMetazoa"/>
        </authorList>
    </citation>
    <scope>IDENTIFICATION</scope>
</reference>
<dbReference type="Pfam" id="PF00059">
    <property type="entry name" value="Lectin_C"/>
    <property type="match status" value="1"/>
</dbReference>
<feature type="chain" id="PRO_5028175062" evidence="1">
    <location>
        <begin position="20"/>
        <end position="337"/>
    </location>
</feature>
<evidence type="ECO:0000259" key="2">
    <source>
        <dbReference type="PROSITE" id="PS50041"/>
    </source>
</evidence>
<protein>
    <submittedName>
        <fullName evidence="5">C-type lectin domain family 4 member K-like</fullName>
    </submittedName>
</protein>
<dbReference type="EnsemblMetazoa" id="XM_017124186.2">
    <property type="protein sequence ID" value="XP_016979675.1"/>
    <property type="gene ID" value="LOC108045004"/>
</dbReference>
<name>A0A6P4EN82_DRORH</name>
<dbReference type="AlphaFoldDB" id="A0A6P4EN82"/>
<dbReference type="SMART" id="SM00034">
    <property type="entry name" value="CLECT"/>
    <property type="match status" value="1"/>
</dbReference>
<feature type="domain" description="C-type lectin" evidence="2">
    <location>
        <begin position="217"/>
        <end position="333"/>
    </location>
</feature>
<dbReference type="Gene3D" id="3.10.100.10">
    <property type="entry name" value="Mannose-Binding Protein A, subunit A"/>
    <property type="match status" value="1"/>
</dbReference>
<accession>A0A6P4EN82</accession>
<evidence type="ECO:0000313" key="5">
    <source>
        <dbReference type="RefSeq" id="XP_016979675.1"/>
    </source>
</evidence>
<keyword evidence="4" id="KW-1185">Reference proteome</keyword>
<gene>
    <name evidence="5" type="primary">LOC108045004</name>
    <name evidence="3" type="synonym">108045004</name>
</gene>
<dbReference type="InterPro" id="IPR016186">
    <property type="entry name" value="C-type_lectin-like/link_sf"/>
</dbReference>
<dbReference type="InterPro" id="IPR050111">
    <property type="entry name" value="C-type_lectin/snaclec_domain"/>
</dbReference>
<dbReference type="CDD" id="cd00037">
    <property type="entry name" value="CLECT"/>
    <property type="match status" value="1"/>
</dbReference>
<dbReference type="GeneID" id="108045004"/>
<sequence>MKHIFLGFLFSLLLQRSMTTSLPGEEIKAQDCSSYICESVRMILEHMVVMNERIKKLEGFSIEFENFKKEFTDINQNSNENLRIRLENRTAEVLSENSKITEMVQRLQTDFTLQKENLKSLEEITKEKLESQDNKLTADGANKAAEINKLSTRFDSMDTQIAGQQKKIDLLQVELNEKLKTIDGFRKFEDLTTKQVEMEAAIKKIDVTVRTLTFKKIGSKAYHIESTEKRSWSDSRAFCLDLGGHLFSPQSQPELDALGKELKKGGVLYWTDIQDFSTEGEYISDTTGLKQNFLNWRQKPDNWNNEDCVEVGFSNSWSMNDIGCATQLNFVCERQLD</sequence>
<dbReference type="InterPro" id="IPR001304">
    <property type="entry name" value="C-type_lectin-like"/>
</dbReference>
<evidence type="ECO:0000256" key="1">
    <source>
        <dbReference type="SAM" id="SignalP"/>
    </source>
</evidence>
<reference evidence="5" key="2">
    <citation type="submission" date="2025-04" db="UniProtKB">
        <authorList>
            <consortium name="RefSeq"/>
        </authorList>
    </citation>
    <scope>IDENTIFICATION</scope>
</reference>
<dbReference type="PANTHER" id="PTHR22803">
    <property type="entry name" value="MANNOSE, PHOSPHOLIPASE, LECTIN RECEPTOR RELATED"/>
    <property type="match status" value="1"/>
</dbReference>
<dbReference type="InterPro" id="IPR016187">
    <property type="entry name" value="CTDL_fold"/>
</dbReference>
<evidence type="ECO:0000313" key="3">
    <source>
        <dbReference type="EnsemblMetazoa" id="XP_016979675.1"/>
    </source>
</evidence>
<reference evidence="4" key="1">
    <citation type="journal article" date="2021" name="Elife">
        <title>Highly contiguous assemblies of 101 drosophilid genomes.</title>
        <authorList>
            <person name="Kim B.Y."/>
            <person name="Wang J.R."/>
            <person name="Miller D.E."/>
            <person name="Barmina O."/>
            <person name="Delaney E."/>
            <person name="Thompson A."/>
            <person name="Comeault A.A."/>
            <person name="Peede D."/>
            <person name="D'Agostino E.R."/>
            <person name="Pelaez J."/>
            <person name="Aguilar J.M."/>
            <person name="Haji D."/>
            <person name="Matsunaga T."/>
            <person name="Armstrong E.E."/>
            <person name="Zych M."/>
            <person name="Ogawa Y."/>
            <person name="Stamenkovic-Radak M."/>
            <person name="Jelic M."/>
            <person name="Veselinovic M.S."/>
            <person name="Tanaskovic M."/>
            <person name="Eric P."/>
            <person name="Gao J.J."/>
            <person name="Katoh T.K."/>
            <person name="Toda M.J."/>
            <person name="Watabe H."/>
            <person name="Watada M."/>
            <person name="Davis J.S."/>
            <person name="Moyle L.C."/>
            <person name="Manoli G."/>
            <person name="Bertolini E."/>
            <person name="Kostal V."/>
            <person name="Hawley R.S."/>
            <person name="Takahashi A."/>
            <person name="Jones C.D."/>
            <person name="Price D.K."/>
            <person name="Whiteman N."/>
            <person name="Kopp A."/>
            <person name="Matute D.R."/>
            <person name="Petrov D.A."/>
        </authorList>
    </citation>
    <scope>NUCLEOTIDE SEQUENCE [LARGE SCALE GENOMIC DNA]</scope>
</reference>
<dbReference type="PROSITE" id="PS50041">
    <property type="entry name" value="C_TYPE_LECTIN_2"/>
    <property type="match status" value="1"/>
</dbReference>
<dbReference type="OrthoDB" id="7849521at2759"/>
<keyword evidence="1" id="KW-0732">Signal</keyword>
<dbReference type="Proteomes" id="UP001652680">
    <property type="component" value="Unassembled WGS sequence"/>
</dbReference>
<organism evidence="5">
    <name type="scientific">Drosophila rhopaloa</name>
    <name type="common">Fruit fly</name>
    <dbReference type="NCBI Taxonomy" id="1041015"/>
    <lineage>
        <taxon>Eukaryota</taxon>
        <taxon>Metazoa</taxon>
        <taxon>Ecdysozoa</taxon>
        <taxon>Arthropoda</taxon>
        <taxon>Hexapoda</taxon>
        <taxon>Insecta</taxon>
        <taxon>Pterygota</taxon>
        <taxon>Neoptera</taxon>
        <taxon>Endopterygota</taxon>
        <taxon>Diptera</taxon>
        <taxon>Brachycera</taxon>
        <taxon>Muscomorpha</taxon>
        <taxon>Ephydroidea</taxon>
        <taxon>Drosophilidae</taxon>
        <taxon>Drosophila</taxon>
        <taxon>Sophophora</taxon>
    </lineage>
</organism>
<feature type="signal peptide" evidence="1">
    <location>
        <begin position="1"/>
        <end position="19"/>
    </location>
</feature>
<dbReference type="SUPFAM" id="SSF56436">
    <property type="entry name" value="C-type lectin-like"/>
    <property type="match status" value="1"/>
</dbReference>
<dbReference type="RefSeq" id="XP_016979675.1">
    <property type="nucleotide sequence ID" value="XM_017124186.1"/>
</dbReference>
<evidence type="ECO:0000313" key="4">
    <source>
        <dbReference type="Proteomes" id="UP001652680"/>
    </source>
</evidence>